<name>A0ABR2GEX9_9ROSI</name>
<proteinExistence type="predicted"/>
<keyword evidence="3" id="KW-1185">Reference proteome</keyword>
<dbReference type="EMBL" id="JBBPBM010000001">
    <property type="protein sequence ID" value="KAK8601051.1"/>
    <property type="molecule type" value="Genomic_DNA"/>
</dbReference>
<comment type="caution">
    <text evidence="2">The sequence shown here is derived from an EMBL/GenBank/DDBJ whole genome shotgun (WGS) entry which is preliminary data.</text>
</comment>
<evidence type="ECO:0000313" key="2">
    <source>
        <dbReference type="EMBL" id="KAK8601051.1"/>
    </source>
</evidence>
<reference evidence="2 3" key="1">
    <citation type="journal article" date="2024" name="G3 (Bethesda)">
        <title>Genome assembly of Hibiscus sabdariffa L. provides insights into metabolisms of medicinal natural products.</title>
        <authorList>
            <person name="Kim T."/>
        </authorList>
    </citation>
    <scope>NUCLEOTIDE SEQUENCE [LARGE SCALE GENOMIC DNA]</scope>
    <source>
        <strain evidence="2">TK-2024</strain>
        <tissue evidence="2">Old leaves</tissue>
    </source>
</reference>
<organism evidence="2 3">
    <name type="scientific">Hibiscus sabdariffa</name>
    <name type="common">roselle</name>
    <dbReference type="NCBI Taxonomy" id="183260"/>
    <lineage>
        <taxon>Eukaryota</taxon>
        <taxon>Viridiplantae</taxon>
        <taxon>Streptophyta</taxon>
        <taxon>Embryophyta</taxon>
        <taxon>Tracheophyta</taxon>
        <taxon>Spermatophyta</taxon>
        <taxon>Magnoliopsida</taxon>
        <taxon>eudicotyledons</taxon>
        <taxon>Gunneridae</taxon>
        <taxon>Pentapetalae</taxon>
        <taxon>rosids</taxon>
        <taxon>malvids</taxon>
        <taxon>Malvales</taxon>
        <taxon>Malvaceae</taxon>
        <taxon>Malvoideae</taxon>
        <taxon>Hibiscus</taxon>
    </lineage>
</organism>
<evidence type="ECO:0000256" key="1">
    <source>
        <dbReference type="SAM" id="MobiDB-lite"/>
    </source>
</evidence>
<accession>A0ABR2GEX9</accession>
<feature type="region of interest" description="Disordered" evidence="1">
    <location>
        <begin position="1"/>
        <end position="82"/>
    </location>
</feature>
<evidence type="ECO:0000313" key="3">
    <source>
        <dbReference type="Proteomes" id="UP001472677"/>
    </source>
</evidence>
<gene>
    <name evidence="2" type="ORF">V6N12_050896</name>
</gene>
<protein>
    <submittedName>
        <fullName evidence="2">Uncharacterized protein</fullName>
    </submittedName>
</protein>
<dbReference type="Proteomes" id="UP001472677">
    <property type="component" value="Unassembled WGS sequence"/>
</dbReference>
<sequence>MTSPRFVRVKKGDGGQSQDNKEQNTLANANDKPESDLRSKTTLNIDGSIKIATDEEATEATATKQSEENPQSLVTETPMDEI</sequence>